<proteinExistence type="predicted"/>
<accession>J9CHP9</accession>
<comment type="caution">
    <text evidence="3">The sequence shown here is derived from an EMBL/GenBank/DDBJ whole genome shotgun (WGS) entry which is preliminary data.</text>
</comment>
<protein>
    <submittedName>
        <fullName evidence="3">Transcriptional regulator Updx-like protein</fullName>
    </submittedName>
</protein>
<dbReference type="SUPFAM" id="SSF82679">
    <property type="entry name" value="N-utilization substance G protein NusG, N-terminal domain"/>
    <property type="match status" value="1"/>
</dbReference>
<dbReference type="Pfam" id="PF02357">
    <property type="entry name" value="NusG"/>
    <property type="match status" value="1"/>
</dbReference>
<dbReference type="InterPro" id="IPR036735">
    <property type="entry name" value="NGN_dom_sf"/>
</dbReference>
<name>J9CHP9_9ZZZZ</name>
<dbReference type="CDD" id="cd09895">
    <property type="entry name" value="NGN_SP_UpxY"/>
    <property type="match status" value="1"/>
</dbReference>
<dbReference type="AlphaFoldDB" id="J9CHP9"/>
<dbReference type="EMBL" id="AMCI01003755">
    <property type="protein sequence ID" value="EJW99560.1"/>
    <property type="molecule type" value="Genomic_DNA"/>
</dbReference>
<dbReference type="InterPro" id="IPR006645">
    <property type="entry name" value="NGN-like_dom"/>
</dbReference>
<evidence type="ECO:0000259" key="2">
    <source>
        <dbReference type="Pfam" id="PF02357"/>
    </source>
</evidence>
<feature type="domain" description="NusG-like N-terminal" evidence="2">
    <location>
        <begin position="11"/>
        <end position="112"/>
    </location>
</feature>
<gene>
    <name evidence="3" type="ORF">EVA_12362</name>
</gene>
<dbReference type="Gene3D" id="3.30.70.940">
    <property type="entry name" value="NusG, N-terminal domain"/>
    <property type="match status" value="1"/>
</dbReference>
<reference evidence="3" key="1">
    <citation type="journal article" date="2012" name="PLoS ONE">
        <title>Gene sets for utilization of primary and secondary nutrition supplies in the distal gut of endangered iberian lynx.</title>
        <authorList>
            <person name="Alcaide M."/>
            <person name="Messina E."/>
            <person name="Richter M."/>
            <person name="Bargiela R."/>
            <person name="Peplies J."/>
            <person name="Huws S.A."/>
            <person name="Newbold C.J."/>
            <person name="Golyshin P.N."/>
            <person name="Simon M.A."/>
            <person name="Lopez G."/>
            <person name="Yakimov M.M."/>
            <person name="Ferrer M."/>
        </authorList>
    </citation>
    <scope>NUCLEOTIDE SEQUENCE</scope>
</reference>
<dbReference type="GO" id="GO:0006354">
    <property type="term" value="P:DNA-templated transcription elongation"/>
    <property type="evidence" value="ECO:0007669"/>
    <property type="project" value="InterPro"/>
</dbReference>
<evidence type="ECO:0000256" key="1">
    <source>
        <dbReference type="ARBA" id="ARBA00023163"/>
    </source>
</evidence>
<sequence>METGQTAVEPYWYVLRDLKRPNAKNPAYRQLQDERYNLSGKLFIPMKQRVFARSGKKIVLQVPYMPDLLFVHENRNRLDSIVADIPSLQYRFAKGCIQHDPMKVSDAEMQRFIQAVSQSEKVEYFRLDEVSPRLYGRHIRIIGGRLDGCEGRLLTRRGSRHKRIIIDLAGLFSATIEVEPEYIQLVKE</sequence>
<evidence type="ECO:0000313" key="3">
    <source>
        <dbReference type="EMBL" id="EJW99560.1"/>
    </source>
</evidence>
<organism evidence="3">
    <name type="scientific">gut metagenome</name>
    <dbReference type="NCBI Taxonomy" id="749906"/>
    <lineage>
        <taxon>unclassified sequences</taxon>
        <taxon>metagenomes</taxon>
        <taxon>organismal metagenomes</taxon>
    </lineage>
</organism>
<dbReference type="NCBIfam" id="NF033644">
    <property type="entry name" value="antiterm_UpxY"/>
    <property type="match status" value="1"/>
</dbReference>
<keyword evidence="1" id="KW-0804">Transcription</keyword>